<keyword evidence="4" id="KW-1185">Reference proteome</keyword>
<dbReference type="Pfam" id="PF01933">
    <property type="entry name" value="CofD"/>
    <property type="match status" value="1"/>
</dbReference>
<sequence length="328" mass="34590">MTLGDHAAPRHPRVVALGGGTGLSALLRGLKHFPLDLTAIVTVADDGGSSGVLLRDFQLPPPGDIRNVLVALASEETLLGSLFQYRFATDDDHYLDGHSLGNLLICAMHSLTDGDFVQAVANIGRVLNIQGRVLPVAARAAVLCAELADGRIARGESQLARQGAPIRRVYHAAPVVAVPEAVNAVAEADVIVLGPGSLYTSVLPNVVVPEIRDAINANRRADIVYICNVMTEAGETDGYDAAEHVDALYRHGVARIDHVVVNDEPIPGDILARYLAEGAVPVAVDEARLGALGVQVIRSRNASVHGGIVRHDPIKTAASVFSIALERL</sequence>
<comment type="caution">
    <text evidence="3">The sequence shown here is derived from an EMBL/GenBank/DDBJ whole genome shotgun (WGS) entry which is preliminary data.</text>
</comment>
<comment type="function">
    <text evidence="2">Required for morphogenesis under gluconeogenic growth conditions.</text>
</comment>
<gene>
    <name evidence="3" type="primary">yvcK</name>
    <name evidence="3" type="ORF">FAZ21_07440</name>
</gene>
<dbReference type="GO" id="GO:0008360">
    <property type="term" value="P:regulation of cell shape"/>
    <property type="evidence" value="ECO:0007669"/>
    <property type="project" value="UniProtKB-UniRule"/>
</dbReference>
<dbReference type="Proteomes" id="UP000310016">
    <property type="component" value="Unassembled WGS sequence"/>
</dbReference>
<dbReference type="EMBL" id="SUMF01000005">
    <property type="protein sequence ID" value="TJZ74850.1"/>
    <property type="molecule type" value="Genomic_DNA"/>
</dbReference>
<evidence type="ECO:0000256" key="1">
    <source>
        <dbReference type="ARBA" id="ARBA00022490"/>
    </source>
</evidence>
<evidence type="ECO:0000256" key="2">
    <source>
        <dbReference type="HAMAP-Rule" id="MF_00973"/>
    </source>
</evidence>
<evidence type="ECO:0000313" key="3">
    <source>
        <dbReference type="EMBL" id="TJZ74850.1"/>
    </source>
</evidence>
<dbReference type="GO" id="GO:0043743">
    <property type="term" value="F:LPPG:FO 2-phospho-L-lactate transferase activity"/>
    <property type="evidence" value="ECO:0007669"/>
    <property type="project" value="InterPro"/>
</dbReference>
<dbReference type="AlphaFoldDB" id="A0A4U0Q2J6"/>
<evidence type="ECO:0000313" key="4">
    <source>
        <dbReference type="Proteomes" id="UP000310016"/>
    </source>
</evidence>
<dbReference type="PANTHER" id="PTHR30135:SF3">
    <property type="entry name" value="GLUCONEOGENESIS FACTOR-RELATED"/>
    <property type="match status" value="1"/>
</dbReference>
<dbReference type="InterPro" id="IPR002882">
    <property type="entry name" value="CofD"/>
</dbReference>
<organism evidence="3 4">
    <name type="scientific">Chitiniphilus eburneus</name>
    <dbReference type="NCBI Taxonomy" id="2571148"/>
    <lineage>
        <taxon>Bacteria</taxon>
        <taxon>Pseudomonadati</taxon>
        <taxon>Pseudomonadota</taxon>
        <taxon>Betaproteobacteria</taxon>
        <taxon>Neisseriales</taxon>
        <taxon>Chitinibacteraceae</taxon>
        <taxon>Chitiniphilus</taxon>
    </lineage>
</organism>
<dbReference type="SUPFAM" id="SSF142338">
    <property type="entry name" value="CofD-like"/>
    <property type="match status" value="1"/>
</dbReference>
<reference evidence="3 4" key="1">
    <citation type="submission" date="2019-04" db="EMBL/GenBank/DDBJ databases">
        <title>Chitiniphilus eburnea sp. nov., a novel chitinolytic bacterium isolated from aquaculture sludge.</title>
        <authorList>
            <person name="Sheng M."/>
        </authorList>
    </citation>
    <scope>NUCLEOTIDE SEQUENCE [LARGE SCALE GENOMIC DNA]</scope>
    <source>
        <strain evidence="3 4">HX-2-15</strain>
    </source>
</reference>
<dbReference type="GO" id="GO:0005737">
    <property type="term" value="C:cytoplasm"/>
    <property type="evidence" value="ECO:0007669"/>
    <property type="project" value="UniProtKB-SubCell"/>
</dbReference>
<keyword evidence="1 2" id="KW-0963">Cytoplasm</keyword>
<dbReference type="InterPro" id="IPR010119">
    <property type="entry name" value="Gluconeogen_factor"/>
</dbReference>
<comment type="similarity">
    <text evidence="2">Belongs to the gluconeogenesis factor family.</text>
</comment>
<dbReference type="HAMAP" id="MF_00973">
    <property type="entry name" value="Gluconeogen_factor"/>
    <property type="match status" value="1"/>
</dbReference>
<proteinExistence type="inferred from homology"/>
<dbReference type="Gene3D" id="3.40.50.10680">
    <property type="entry name" value="CofD-like domains"/>
    <property type="match status" value="1"/>
</dbReference>
<protein>
    <recommendedName>
        <fullName evidence="2">Putative gluconeogenesis factor</fullName>
    </recommendedName>
</protein>
<accession>A0A4U0Q2J6</accession>
<dbReference type="OrthoDB" id="5413830at2"/>
<dbReference type="NCBIfam" id="TIGR01826">
    <property type="entry name" value="CofD_related"/>
    <property type="match status" value="1"/>
</dbReference>
<dbReference type="CDD" id="cd07187">
    <property type="entry name" value="YvcK_like"/>
    <property type="match status" value="1"/>
</dbReference>
<dbReference type="PANTHER" id="PTHR30135">
    <property type="entry name" value="UNCHARACTERIZED PROTEIN YVCK-RELATED"/>
    <property type="match status" value="1"/>
</dbReference>
<name>A0A4U0Q2J6_9NEIS</name>
<comment type="subcellular location">
    <subcellularLocation>
        <location evidence="2">Cytoplasm</location>
    </subcellularLocation>
</comment>
<dbReference type="InterPro" id="IPR038136">
    <property type="entry name" value="CofD-like_dom_sf"/>
</dbReference>